<gene>
    <name evidence="1" type="ORF">L3X38_032851</name>
</gene>
<dbReference type="EMBL" id="JAJFAZ020000006">
    <property type="protein sequence ID" value="KAI5323779.1"/>
    <property type="molecule type" value="Genomic_DNA"/>
</dbReference>
<reference evidence="1 2" key="1">
    <citation type="journal article" date="2022" name="G3 (Bethesda)">
        <title>Whole-genome sequence and methylome profiling of the almond [Prunus dulcis (Mill.) D.A. Webb] cultivar 'Nonpareil'.</title>
        <authorList>
            <person name="D'Amico-Willman K.M."/>
            <person name="Ouma W.Z."/>
            <person name="Meulia T."/>
            <person name="Sideli G.M."/>
            <person name="Gradziel T.M."/>
            <person name="Fresnedo-Ramirez J."/>
        </authorList>
    </citation>
    <scope>NUCLEOTIDE SEQUENCE [LARGE SCALE GENOMIC DNA]</scope>
    <source>
        <strain evidence="1">Clone GOH B32 T37-40</strain>
    </source>
</reference>
<organism evidence="1 2">
    <name type="scientific">Prunus dulcis</name>
    <name type="common">Almond</name>
    <name type="synonym">Amygdalus dulcis</name>
    <dbReference type="NCBI Taxonomy" id="3755"/>
    <lineage>
        <taxon>Eukaryota</taxon>
        <taxon>Viridiplantae</taxon>
        <taxon>Streptophyta</taxon>
        <taxon>Embryophyta</taxon>
        <taxon>Tracheophyta</taxon>
        <taxon>Spermatophyta</taxon>
        <taxon>Magnoliopsida</taxon>
        <taxon>eudicotyledons</taxon>
        <taxon>Gunneridae</taxon>
        <taxon>Pentapetalae</taxon>
        <taxon>rosids</taxon>
        <taxon>fabids</taxon>
        <taxon>Rosales</taxon>
        <taxon>Rosaceae</taxon>
        <taxon>Amygdaloideae</taxon>
        <taxon>Amygdaleae</taxon>
        <taxon>Prunus</taxon>
    </lineage>
</organism>
<name>A0AAD4VG96_PRUDU</name>
<keyword evidence="2" id="KW-1185">Reference proteome</keyword>
<dbReference type="AlphaFoldDB" id="A0AAD4VG96"/>
<sequence>MRIDIDASKPLPLGLRALSISKRSTFLFKPKLNSGDIGVFVKNHWRHMLEQENGGLCGFSDDERNRQNYVPIIVNEPAIKTTVPYHPSQATGSMFLAPNPLQALDSMLPAPPTMSQAYASSQSAAVVSGTDNATNPMNGVIKSRVITLLENQGEPNFQAHIDPSLLVNKPCIEVVADMEQFGPPEDDQVYQEIVRKGKKKLIGEGRPTSSVKKAKLNLSPSPGVSLRTQTEDGSGISVWHHKLMTYKMKLIQWRRDMGDNNKQKIQARLGELERFHMSLASDNTLQQQEAVKAYLEKLWKVEELYWCQRLRINWLSAGDKNTRFFHLSTIQRR</sequence>
<comment type="caution">
    <text evidence="1">The sequence shown here is derived from an EMBL/GenBank/DDBJ whole genome shotgun (WGS) entry which is preliminary data.</text>
</comment>
<protein>
    <submittedName>
        <fullName evidence="1">Uncharacterized protein</fullName>
    </submittedName>
</protein>
<evidence type="ECO:0000313" key="1">
    <source>
        <dbReference type="EMBL" id="KAI5323779.1"/>
    </source>
</evidence>
<accession>A0AAD4VG96</accession>
<dbReference type="Proteomes" id="UP001054821">
    <property type="component" value="Chromosome 6"/>
</dbReference>
<proteinExistence type="predicted"/>
<evidence type="ECO:0000313" key="2">
    <source>
        <dbReference type="Proteomes" id="UP001054821"/>
    </source>
</evidence>